<comment type="caution">
    <text evidence="17">The sequence shown here is derived from an EMBL/GenBank/DDBJ whole genome shotgun (WGS) entry which is preliminary data.</text>
</comment>
<proteinExistence type="inferred from homology"/>
<evidence type="ECO:0000256" key="10">
    <source>
        <dbReference type="ARBA" id="ARBA00023098"/>
    </source>
</evidence>
<evidence type="ECO:0000256" key="3">
    <source>
        <dbReference type="ARBA" id="ARBA00010358"/>
    </source>
</evidence>
<evidence type="ECO:0000256" key="2">
    <source>
        <dbReference type="ARBA" id="ARBA00004383"/>
    </source>
</evidence>
<evidence type="ECO:0000256" key="12">
    <source>
        <dbReference type="ARBA" id="ARBA00023186"/>
    </source>
</evidence>
<dbReference type="SUPFAM" id="SSF158855">
    <property type="entry name" value="Lipase chaperone-like"/>
    <property type="match status" value="1"/>
</dbReference>
<evidence type="ECO:0000313" key="18">
    <source>
        <dbReference type="Proteomes" id="UP000239539"/>
    </source>
</evidence>
<evidence type="ECO:0000256" key="1">
    <source>
        <dbReference type="ARBA" id="ARBA00003280"/>
    </source>
</evidence>
<dbReference type="EMBL" id="PVNO01000031">
    <property type="protein sequence ID" value="PRO67646.1"/>
    <property type="molecule type" value="Genomic_DNA"/>
</dbReference>
<gene>
    <name evidence="17" type="ORF">C6Y39_18405</name>
</gene>
<protein>
    <recommendedName>
        <fullName evidence="4">Lipase chaperone</fullName>
    </recommendedName>
    <alternativeName>
        <fullName evidence="15">Lipase foldase</fullName>
    </alternativeName>
    <alternativeName>
        <fullName evidence="13">Lipase helper protein</fullName>
    </alternativeName>
    <alternativeName>
        <fullName evidence="14">Lipase modulator</fullName>
    </alternativeName>
</protein>
<reference evidence="18" key="1">
    <citation type="journal article" date="2020" name="Int. J. Syst. Evol. Microbiol.">
        <title>Alteromonas alba sp. nov., a marine bacterium isolated from the seawater of the West Pacific Ocean.</title>
        <authorList>
            <person name="Sun C."/>
            <person name="Wu Y.-H."/>
            <person name="Xamxidin M."/>
            <person name="Cheng H."/>
            <person name="Xu X.-W."/>
        </authorList>
    </citation>
    <scope>NUCLEOTIDE SEQUENCE [LARGE SCALE GENOMIC DNA]</scope>
    <source>
        <strain evidence="18">9a2</strain>
    </source>
</reference>
<evidence type="ECO:0000256" key="14">
    <source>
        <dbReference type="ARBA" id="ARBA00031542"/>
    </source>
</evidence>
<comment type="function">
    <text evidence="1">May be involved in the folding of the extracellular lipase during its passage through the periplasm.</text>
</comment>
<evidence type="ECO:0000256" key="6">
    <source>
        <dbReference type="ARBA" id="ARBA00022519"/>
    </source>
</evidence>
<evidence type="ECO:0000313" key="17">
    <source>
        <dbReference type="EMBL" id="PRO67646.1"/>
    </source>
</evidence>
<keyword evidence="5" id="KW-1003">Cell membrane</keyword>
<dbReference type="Pfam" id="PF03280">
    <property type="entry name" value="Lipase_chap"/>
    <property type="match status" value="1"/>
</dbReference>
<evidence type="ECO:0000256" key="11">
    <source>
        <dbReference type="ARBA" id="ARBA00023136"/>
    </source>
</evidence>
<dbReference type="RefSeq" id="WP_105932656.1">
    <property type="nucleotide sequence ID" value="NZ_PVNO01000031.1"/>
</dbReference>
<evidence type="ECO:0000256" key="5">
    <source>
        <dbReference type="ARBA" id="ARBA00022475"/>
    </source>
</evidence>
<evidence type="ECO:0000256" key="8">
    <source>
        <dbReference type="ARBA" id="ARBA00022963"/>
    </source>
</evidence>
<feature type="transmembrane region" description="Helical" evidence="16">
    <location>
        <begin position="5"/>
        <end position="23"/>
    </location>
</feature>
<keyword evidence="11 16" id="KW-0472">Membrane</keyword>
<keyword evidence="12" id="KW-0143">Chaperone</keyword>
<name>A0ABX5CMG6_9ALTE</name>
<evidence type="ECO:0000256" key="4">
    <source>
        <dbReference type="ARBA" id="ARBA00019692"/>
    </source>
</evidence>
<evidence type="ECO:0000256" key="16">
    <source>
        <dbReference type="SAM" id="Phobius"/>
    </source>
</evidence>
<keyword evidence="6" id="KW-0997">Cell inner membrane</keyword>
<dbReference type="Proteomes" id="UP000239539">
    <property type="component" value="Unassembled WGS sequence"/>
</dbReference>
<keyword evidence="9 16" id="KW-1133">Transmembrane helix</keyword>
<keyword evidence="18" id="KW-1185">Reference proteome</keyword>
<evidence type="ECO:0000256" key="13">
    <source>
        <dbReference type="ARBA" id="ARBA00030948"/>
    </source>
</evidence>
<evidence type="ECO:0000256" key="9">
    <source>
        <dbReference type="ARBA" id="ARBA00022989"/>
    </source>
</evidence>
<keyword evidence="7 16" id="KW-0812">Transmembrane</keyword>
<sequence length="327" mass="37643">MNWRFITAGGLSALLIIGVFYHINSDFIVSEAGATLPNAEDNLKGESEFDKERASQQDDAGVHATNYISEYKTDSTDTSLEVFILDYTTKDIFDRYIFERTSELPHVVKLDYSNHTKTKYTEESARTAADLFSRYVDYKVALSSVELEVDLSAHSLRDVTFKLDERENIRRRYFTDNEYHYLFSQEAQVDEAALARLSIAQEDTLSKEERKALIVDALKAGNPAERDAFQPTLNMHRINEIKNTYSNINDRFNAVAAEFGTQVAQRFAKTWEERAQWQAKVEAYTRFRDGLMEQGLSPETMSESLAEYKRKHFTANEIKRLKVLTAR</sequence>
<comment type="subcellular location">
    <subcellularLocation>
        <location evidence="2">Cell inner membrane</location>
        <topology evidence="2">Single-pass membrane protein</topology>
        <orientation evidence="2">Periplasmic side</orientation>
    </subcellularLocation>
</comment>
<organism evidence="17 18">
    <name type="scientific">Alteromonas gracilis</name>
    <dbReference type="NCBI Taxonomy" id="1479524"/>
    <lineage>
        <taxon>Bacteria</taxon>
        <taxon>Pseudomonadati</taxon>
        <taxon>Pseudomonadota</taxon>
        <taxon>Gammaproteobacteria</taxon>
        <taxon>Alteromonadales</taxon>
        <taxon>Alteromonadaceae</taxon>
        <taxon>Alteromonas/Salinimonas group</taxon>
        <taxon>Alteromonas</taxon>
    </lineage>
</organism>
<keyword evidence="10" id="KW-0443">Lipid metabolism</keyword>
<evidence type="ECO:0000256" key="15">
    <source>
        <dbReference type="ARBA" id="ARBA00033028"/>
    </source>
</evidence>
<accession>A0ABX5CMG6</accession>
<evidence type="ECO:0000256" key="7">
    <source>
        <dbReference type="ARBA" id="ARBA00022692"/>
    </source>
</evidence>
<dbReference type="InterPro" id="IPR004961">
    <property type="entry name" value="Lipase_chaperone"/>
</dbReference>
<keyword evidence="8" id="KW-0442">Lipid degradation</keyword>
<comment type="similarity">
    <text evidence="3">Belongs to the lipase chaperone family.</text>
</comment>